<accession>A0A833QZV7</accession>
<keyword evidence="6" id="KW-1185">Reference proteome</keyword>
<evidence type="ECO:0000256" key="2">
    <source>
        <dbReference type="ARBA" id="ARBA00022801"/>
    </source>
</evidence>
<evidence type="ECO:0000259" key="4">
    <source>
        <dbReference type="SMART" id="SM00128"/>
    </source>
</evidence>
<feature type="region of interest" description="Disordered" evidence="3">
    <location>
        <begin position="254"/>
        <end position="273"/>
    </location>
</feature>
<dbReference type="Gene3D" id="3.60.10.10">
    <property type="entry name" value="Endonuclease/exonuclease/phosphatase"/>
    <property type="match status" value="2"/>
</dbReference>
<dbReference type="FunFam" id="3.60.10.10:FF:000017">
    <property type="entry name" value="Type I inositol polyphosphate 5-phosphatase 5"/>
    <property type="match status" value="1"/>
</dbReference>
<dbReference type="SUPFAM" id="SSF56219">
    <property type="entry name" value="DNase I-like"/>
    <property type="match status" value="1"/>
</dbReference>
<dbReference type="Proteomes" id="UP000623129">
    <property type="component" value="Unassembled WGS sequence"/>
</dbReference>
<gene>
    <name evidence="5" type="ORF">FCM35_KLT04000</name>
</gene>
<evidence type="ECO:0000313" key="6">
    <source>
        <dbReference type="Proteomes" id="UP000623129"/>
    </source>
</evidence>
<reference evidence="5" key="1">
    <citation type="submission" date="2020-01" db="EMBL/GenBank/DDBJ databases">
        <title>Genome sequence of Kobresia littledalei, the first chromosome-level genome in the family Cyperaceae.</title>
        <authorList>
            <person name="Qu G."/>
        </authorList>
    </citation>
    <scope>NUCLEOTIDE SEQUENCE</scope>
    <source>
        <strain evidence="5">C.B.Clarke</strain>
        <tissue evidence="5">Leaf</tissue>
    </source>
</reference>
<evidence type="ECO:0000256" key="1">
    <source>
        <dbReference type="ARBA" id="ARBA00010768"/>
    </source>
</evidence>
<dbReference type="EMBL" id="SWLB01000013">
    <property type="protein sequence ID" value="KAF3330646.1"/>
    <property type="molecule type" value="Genomic_DNA"/>
</dbReference>
<comment type="caution">
    <text evidence="5">The sequence shown here is derived from an EMBL/GenBank/DDBJ whole genome shotgun (WGS) entry which is preliminary data.</text>
</comment>
<dbReference type="InterPro" id="IPR000300">
    <property type="entry name" value="IPPc"/>
</dbReference>
<comment type="similarity">
    <text evidence="1">Belongs to the inositol polyphosphate 5-phosphatase family.</text>
</comment>
<feature type="compositionally biased region" description="Acidic residues" evidence="3">
    <location>
        <begin position="258"/>
        <end position="273"/>
    </location>
</feature>
<feature type="domain" description="Inositol polyphosphate-related phosphatase" evidence="4">
    <location>
        <begin position="218"/>
        <end position="529"/>
    </location>
</feature>
<name>A0A833QZV7_9POAL</name>
<feature type="region of interest" description="Disordered" evidence="3">
    <location>
        <begin position="159"/>
        <end position="201"/>
    </location>
</feature>
<dbReference type="InterPro" id="IPR045849">
    <property type="entry name" value="IP5P_plant"/>
</dbReference>
<dbReference type="GO" id="GO:0034485">
    <property type="term" value="F:phosphatidylinositol-3,4,5-trisphosphate 5-phosphatase activity"/>
    <property type="evidence" value="ECO:0007669"/>
    <property type="project" value="TreeGrafter"/>
</dbReference>
<dbReference type="OrthoDB" id="62798at2759"/>
<dbReference type="GO" id="GO:0004445">
    <property type="term" value="F:inositol-polyphosphate 5-phosphatase activity"/>
    <property type="evidence" value="ECO:0007669"/>
    <property type="project" value="InterPro"/>
</dbReference>
<dbReference type="InterPro" id="IPR036691">
    <property type="entry name" value="Endo/exonu/phosph_ase_sf"/>
</dbReference>
<protein>
    <submittedName>
        <fullName evidence="5">Type I inositol 1,4,5-trisphosphate 5-phosphatase CVP2</fullName>
    </submittedName>
</protein>
<dbReference type="AlphaFoldDB" id="A0A833QZV7"/>
<dbReference type="GO" id="GO:0046856">
    <property type="term" value="P:phosphatidylinositol dephosphorylation"/>
    <property type="evidence" value="ECO:0007669"/>
    <property type="project" value="InterPro"/>
</dbReference>
<keyword evidence="2" id="KW-0378">Hydrolase</keyword>
<organism evidence="5 6">
    <name type="scientific">Carex littledalei</name>
    <dbReference type="NCBI Taxonomy" id="544730"/>
    <lineage>
        <taxon>Eukaryota</taxon>
        <taxon>Viridiplantae</taxon>
        <taxon>Streptophyta</taxon>
        <taxon>Embryophyta</taxon>
        <taxon>Tracheophyta</taxon>
        <taxon>Spermatophyta</taxon>
        <taxon>Magnoliopsida</taxon>
        <taxon>Liliopsida</taxon>
        <taxon>Poales</taxon>
        <taxon>Cyperaceae</taxon>
        <taxon>Cyperoideae</taxon>
        <taxon>Cariceae</taxon>
        <taxon>Carex</taxon>
        <taxon>Carex subgen. Euthyceras</taxon>
    </lineage>
</organism>
<dbReference type="PANTHER" id="PTHR45666:SF20">
    <property type="entry name" value="TYPE I INOSITOL POLYPHOSPHATE 5-PHOSPHATASE 10"/>
    <property type="match status" value="1"/>
</dbReference>
<feature type="region of interest" description="Disordered" evidence="3">
    <location>
        <begin position="16"/>
        <end position="55"/>
    </location>
</feature>
<evidence type="ECO:0000256" key="3">
    <source>
        <dbReference type="SAM" id="MobiDB-lite"/>
    </source>
</evidence>
<dbReference type="GO" id="GO:0004439">
    <property type="term" value="F:phosphatidylinositol-4,5-bisphosphate 5-phosphatase activity"/>
    <property type="evidence" value="ECO:0007669"/>
    <property type="project" value="TreeGrafter"/>
</dbReference>
<dbReference type="SMART" id="SM00128">
    <property type="entry name" value="IPPc"/>
    <property type="match status" value="1"/>
</dbReference>
<proteinExistence type="inferred from homology"/>
<feature type="compositionally biased region" description="Low complexity" evidence="3">
    <location>
        <begin position="42"/>
        <end position="52"/>
    </location>
</feature>
<feature type="compositionally biased region" description="Basic and acidic residues" evidence="3">
    <location>
        <begin position="18"/>
        <end position="32"/>
    </location>
</feature>
<evidence type="ECO:0000313" key="5">
    <source>
        <dbReference type="EMBL" id="KAF3330646.1"/>
    </source>
</evidence>
<sequence length="566" mass="64193">MALAYEEKRKPFRPKVFWSKDKKESNTNEKSIKSSGFDIGESPSQKASSPSSFRYLSDKRNAEHKPMRFSSFRNHITTPPVKTEAFRVFVATWNVGGKTPTMDLNLNDFLPENDHSDIYVLGFQEIVPLNAGNVLVMEDHEPASIWLALINQALNNSLQDEPNNDNFQFPTSHSRNSSQDTKSASNYSSSHHPKTSSGGNSLIFQGPSLKSFSKAFMAQDRKHLKTCNCPVEMTRKSYRDACFAPFSCKHSKKQETVSSDEEEEEEEEGDDEMASCTVDGMGYMATPVNQRKYDLVACKKLVGIFVSVWARKELVQHIGHLRVSCVSRGLMGYLGNKGCISVSMSLHQTTFCFICSHLASGEKEGDELKRNYDVIEILKNTQFQRICRRSGRKIPERITDHERIIWLGDLNYRIALNYAEARKLLEDNNWDALFEKDQLKIEREAGRVFKGWNEGKIYFAPTYKYSSNSDSYLGETVTSKKKRRTPAWCDRVLWHGDGIVQLSYFRGESKFSDHRPVCGAFIVEVGVLAGKPKPTQTLQAKFEERIGPSNSFSFFPDKGGAVVKDE</sequence>
<dbReference type="Pfam" id="PF22669">
    <property type="entry name" value="Exo_endo_phos2"/>
    <property type="match status" value="2"/>
</dbReference>
<dbReference type="PANTHER" id="PTHR45666">
    <property type="entry name" value="TYPE IV INOSITOL POLYPHOSPHATE 5-PHOSPHATASE 9"/>
    <property type="match status" value="1"/>
</dbReference>